<dbReference type="InterPro" id="IPR006119">
    <property type="entry name" value="Resolv_N"/>
</dbReference>
<keyword evidence="3" id="KW-1185">Reference proteome</keyword>
<dbReference type="RefSeq" id="WP_345445861.1">
    <property type="nucleotide sequence ID" value="NZ_BAABQU010000031.1"/>
</dbReference>
<dbReference type="PROSITE" id="PS51736">
    <property type="entry name" value="RECOMBINASES_3"/>
    <property type="match status" value="1"/>
</dbReference>
<dbReference type="EMBL" id="BAABQU010000031">
    <property type="protein sequence ID" value="GAA5440927.1"/>
    <property type="molecule type" value="Genomic_DNA"/>
</dbReference>
<dbReference type="SMART" id="SM00857">
    <property type="entry name" value="Resolvase"/>
    <property type="match status" value="1"/>
</dbReference>
<evidence type="ECO:0000313" key="3">
    <source>
        <dbReference type="Proteomes" id="UP001423409"/>
    </source>
</evidence>
<comment type="caution">
    <text evidence="2">The sequence shown here is derived from an EMBL/GenBank/DDBJ whole genome shotgun (WGS) entry which is preliminary data.</text>
</comment>
<dbReference type="Pfam" id="PF00239">
    <property type="entry name" value="Resolvase"/>
    <property type="match status" value="1"/>
</dbReference>
<dbReference type="SUPFAM" id="SSF53041">
    <property type="entry name" value="Resolvase-like"/>
    <property type="match status" value="1"/>
</dbReference>
<proteinExistence type="predicted"/>
<protein>
    <recommendedName>
        <fullName evidence="1">Resolvase/invertase-type recombinase catalytic domain-containing protein</fullName>
    </recommendedName>
</protein>
<gene>
    <name evidence="2" type="ORF">Dcae01_02455</name>
</gene>
<accession>A0ABP9UKV2</accession>
<evidence type="ECO:0000313" key="2">
    <source>
        <dbReference type="EMBL" id="GAA5440927.1"/>
    </source>
</evidence>
<evidence type="ECO:0000259" key="1">
    <source>
        <dbReference type="PROSITE" id="PS51736"/>
    </source>
</evidence>
<dbReference type="InterPro" id="IPR036162">
    <property type="entry name" value="Resolvase-like_N_sf"/>
</dbReference>
<organism evidence="2 3">
    <name type="scientific">Deinococcus caeni</name>
    <dbReference type="NCBI Taxonomy" id="569127"/>
    <lineage>
        <taxon>Bacteria</taxon>
        <taxon>Thermotogati</taxon>
        <taxon>Deinococcota</taxon>
        <taxon>Deinococci</taxon>
        <taxon>Deinococcales</taxon>
        <taxon>Deinococcaceae</taxon>
        <taxon>Deinococcus</taxon>
    </lineage>
</organism>
<sequence>MLIGYARSAQDNKQPLTQIRELLAAGCQAVYIDQNSGDHLERPTLHRAIESLRPGDILVTQNGDRLSRNPAQTGILLGRVIAQGADVRFLHTTPRQPPT</sequence>
<dbReference type="Gene3D" id="3.40.50.1390">
    <property type="entry name" value="Resolvase, N-terminal catalytic domain"/>
    <property type="match status" value="1"/>
</dbReference>
<name>A0ABP9UKV2_9DEIO</name>
<reference evidence="2 3" key="1">
    <citation type="submission" date="2024-02" db="EMBL/GenBank/DDBJ databases">
        <title>Deinococcus caeni NBRC 101312.</title>
        <authorList>
            <person name="Ichikawa N."/>
            <person name="Katano-Makiyama Y."/>
            <person name="Hidaka K."/>
        </authorList>
    </citation>
    <scope>NUCLEOTIDE SEQUENCE [LARGE SCALE GENOMIC DNA]</scope>
    <source>
        <strain evidence="2 3">NBRC 101312</strain>
    </source>
</reference>
<dbReference type="Proteomes" id="UP001423409">
    <property type="component" value="Unassembled WGS sequence"/>
</dbReference>
<feature type="domain" description="Resolvase/invertase-type recombinase catalytic" evidence="1">
    <location>
        <begin position="1"/>
        <end position="99"/>
    </location>
</feature>